<accession>A0A9W6L1Y8</accession>
<dbReference type="CDD" id="cd07819">
    <property type="entry name" value="SRPBCC_2"/>
    <property type="match status" value="1"/>
</dbReference>
<dbReference type="Proteomes" id="UP001143463">
    <property type="component" value="Unassembled WGS sequence"/>
</dbReference>
<gene>
    <name evidence="1" type="ORF">GCM10017577_18990</name>
</gene>
<proteinExistence type="predicted"/>
<dbReference type="InterPro" id="IPR023393">
    <property type="entry name" value="START-like_dom_sf"/>
</dbReference>
<dbReference type="AlphaFoldDB" id="A0A9W6L1Y8"/>
<evidence type="ECO:0000313" key="1">
    <source>
        <dbReference type="EMBL" id="GLL10759.1"/>
    </source>
</evidence>
<dbReference type="PANTHER" id="PTHR39683:SF4">
    <property type="entry name" value="COENZYME Q-BINDING PROTEIN COQ10 START DOMAIN-CONTAINING PROTEIN"/>
    <property type="match status" value="1"/>
</dbReference>
<comment type="caution">
    <text evidence="1">The sequence shown here is derived from an EMBL/GenBank/DDBJ whole genome shotgun (WGS) entry which is preliminary data.</text>
</comment>
<evidence type="ECO:0000313" key="2">
    <source>
        <dbReference type="Proteomes" id="UP001143463"/>
    </source>
</evidence>
<dbReference type="Gene3D" id="3.30.530.20">
    <property type="match status" value="1"/>
</dbReference>
<name>A0A9W6L1Y8_9PSEU</name>
<sequence length="153" mass="16668">MRGMADATTSSITIDADPETVMAVIADFEAYPEWADQVKTVEILDKGAGSDPARADRVRFSMDAGPIKDTYTLDYDWASDGRSVSWTLVKGQMQKAQNGSYTLESAGGAPTTVTYSLAVDLNIPMIGMLRRKAEKVIIDTALKGLKRRVESRS</sequence>
<protein>
    <submittedName>
        <fullName evidence="1">Cyclase</fullName>
    </submittedName>
</protein>
<dbReference type="InterPro" id="IPR019587">
    <property type="entry name" value="Polyketide_cyclase/dehydratase"/>
</dbReference>
<organism evidence="1 2">
    <name type="scientific">Pseudonocardia halophobica</name>
    <dbReference type="NCBI Taxonomy" id="29401"/>
    <lineage>
        <taxon>Bacteria</taxon>
        <taxon>Bacillati</taxon>
        <taxon>Actinomycetota</taxon>
        <taxon>Actinomycetes</taxon>
        <taxon>Pseudonocardiales</taxon>
        <taxon>Pseudonocardiaceae</taxon>
        <taxon>Pseudonocardia</taxon>
    </lineage>
</organism>
<reference evidence="1" key="2">
    <citation type="submission" date="2023-01" db="EMBL/GenBank/DDBJ databases">
        <authorList>
            <person name="Sun Q."/>
            <person name="Evtushenko L."/>
        </authorList>
    </citation>
    <scope>NUCLEOTIDE SEQUENCE</scope>
    <source>
        <strain evidence="1">VKM Ac-1069</strain>
    </source>
</reference>
<dbReference type="PANTHER" id="PTHR39683">
    <property type="entry name" value="CONSERVED PROTEIN TB16.3"/>
    <property type="match status" value="1"/>
</dbReference>
<dbReference type="EMBL" id="BSFQ01000005">
    <property type="protein sequence ID" value="GLL10759.1"/>
    <property type="molecule type" value="Genomic_DNA"/>
</dbReference>
<dbReference type="Pfam" id="PF10604">
    <property type="entry name" value="Polyketide_cyc2"/>
    <property type="match status" value="1"/>
</dbReference>
<dbReference type="SUPFAM" id="SSF55961">
    <property type="entry name" value="Bet v1-like"/>
    <property type="match status" value="1"/>
</dbReference>
<keyword evidence="2" id="KW-1185">Reference proteome</keyword>
<reference evidence="1" key="1">
    <citation type="journal article" date="2014" name="Int. J. Syst. Evol. Microbiol.">
        <title>Complete genome sequence of Corynebacterium casei LMG S-19264T (=DSM 44701T), isolated from a smear-ripened cheese.</title>
        <authorList>
            <consortium name="US DOE Joint Genome Institute (JGI-PGF)"/>
            <person name="Walter F."/>
            <person name="Albersmeier A."/>
            <person name="Kalinowski J."/>
            <person name="Ruckert C."/>
        </authorList>
    </citation>
    <scope>NUCLEOTIDE SEQUENCE</scope>
    <source>
        <strain evidence="1">VKM Ac-1069</strain>
    </source>
</reference>